<keyword evidence="2" id="KW-0560">Oxidoreductase</keyword>
<dbReference type="AlphaFoldDB" id="A0A7W7K5R2"/>
<comment type="catalytic activity">
    <reaction evidence="10">
        <text>3-hydroxypropanoate + NADP(+) = 3-oxopropanoate + NADPH + H(+)</text>
        <dbReference type="Rhea" id="RHEA:26438"/>
        <dbReference type="ChEBI" id="CHEBI:15378"/>
        <dbReference type="ChEBI" id="CHEBI:16510"/>
        <dbReference type="ChEBI" id="CHEBI:33190"/>
        <dbReference type="ChEBI" id="CHEBI:57783"/>
        <dbReference type="ChEBI" id="CHEBI:58349"/>
        <dbReference type="EC" id="1.1.1.298"/>
    </reaction>
</comment>
<dbReference type="PANTHER" id="PTHR43086">
    <property type="entry name" value="VERY-LONG-CHAIN 3-OXOOACYL-COA REDUCTASE"/>
    <property type="match status" value="1"/>
</dbReference>
<evidence type="ECO:0000313" key="13">
    <source>
        <dbReference type="Proteomes" id="UP000575241"/>
    </source>
</evidence>
<dbReference type="InterPro" id="IPR036291">
    <property type="entry name" value="NAD(P)-bd_dom_sf"/>
</dbReference>
<dbReference type="Gene3D" id="3.40.50.720">
    <property type="entry name" value="NAD(P)-binding Rossmann-like Domain"/>
    <property type="match status" value="1"/>
</dbReference>
<comment type="function">
    <text evidence="9">NADP-dependent dehydrogenase with broad substrate specificity acting on 3-hydroxy acids. Catalyzes the NADP-dependent oxidation of L-allo-threonine to L-2-amino-3-keto-butyrate, which is spontaneously decarboxylated into aminoacetone. Also acts on D-threonine, L-serine, D-serine, D-3-hydroxyisobutyrate, L-3-hydroxyisobutyrate, D-glycerate and L-glycerate. Able to catalyze the reduction of the malonic semialdehyde to 3-hydroxypropionic acid. YdfG is apparently supplementing RutE, the presumed malonic semialdehyde reductase involved in pyrimidine degradation since both are able to detoxify malonic semialdehyde.</text>
</comment>
<dbReference type="SUPFAM" id="SSF51735">
    <property type="entry name" value="NAD(P)-binding Rossmann-fold domains"/>
    <property type="match status" value="1"/>
</dbReference>
<protein>
    <recommendedName>
        <fullName evidence="6">NADP-dependent 3-hydroxy acid dehydrogenase YdfG</fullName>
        <ecNumber evidence="4">1.1.1.298</ecNumber>
        <ecNumber evidence="5">1.1.1.381</ecNumber>
    </recommendedName>
    <alternativeName>
        <fullName evidence="8">L-allo-threonine dehydrogenase</fullName>
    </alternativeName>
    <alternativeName>
        <fullName evidence="7">Malonic semialdehyde reductase</fullName>
    </alternativeName>
</protein>
<evidence type="ECO:0000256" key="9">
    <source>
        <dbReference type="ARBA" id="ARBA00045650"/>
    </source>
</evidence>
<dbReference type="CDD" id="cd05233">
    <property type="entry name" value="SDR_c"/>
    <property type="match status" value="1"/>
</dbReference>
<evidence type="ECO:0000256" key="10">
    <source>
        <dbReference type="ARBA" id="ARBA00047274"/>
    </source>
</evidence>
<dbReference type="EC" id="1.1.1.381" evidence="5"/>
<dbReference type="PANTHER" id="PTHR43086:SF3">
    <property type="entry name" value="NADP-DEPENDENT 3-HYDROXY ACID DEHYDROGENASE YDFG"/>
    <property type="match status" value="1"/>
</dbReference>
<comment type="similarity">
    <text evidence="1 11">Belongs to the short-chain dehydrogenases/reductases (SDR) family.</text>
</comment>
<dbReference type="Pfam" id="PF00106">
    <property type="entry name" value="adh_short"/>
    <property type="match status" value="1"/>
</dbReference>
<dbReference type="PRINTS" id="PR00081">
    <property type="entry name" value="GDHRDH"/>
</dbReference>
<evidence type="ECO:0000256" key="11">
    <source>
        <dbReference type="RuleBase" id="RU000363"/>
    </source>
</evidence>
<dbReference type="Proteomes" id="UP000575241">
    <property type="component" value="Unassembled WGS sequence"/>
</dbReference>
<dbReference type="PRINTS" id="PR00080">
    <property type="entry name" value="SDRFAMILY"/>
</dbReference>
<evidence type="ECO:0000313" key="12">
    <source>
        <dbReference type="EMBL" id="MBB4840835.1"/>
    </source>
</evidence>
<evidence type="ECO:0000256" key="3">
    <source>
        <dbReference type="ARBA" id="ARBA00043812"/>
    </source>
</evidence>
<comment type="caution">
    <text evidence="12">The sequence shown here is derived from an EMBL/GenBank/DDBJ whole genome shotgun (WGS) entry which is preliminary data.</text>
</comment>
<evidence type="ECO:0000256" key="4">
    <source>
        <dbReference type="ARBA" id="ARBA00044050"/>
    </source>
</evidence>
<comment type="catalytic activity">
    <reaction evidence="3">
        <text>L-allo-threonine + NADP(+) = aminoacetone + CO2 + NADPH</text>
        <dbReference type="Rhea" id="RHEA:43524"/>
        <dbReference type="ChEBI" id="CHEBI:16526"/>
        <dbReference type="ChEBI" id="CHEBI:57783"/>
        <dbReference type="ChEBI" id="CHEBI:58320"/>
        <dbReference type="ChEBI" id="CHEBI:58349"/>
        <dbReference type="ChEBI" id="CHEBI:58585"/>
        <dbReference type="EC" id="1.1.1.381"/>
    </reaction>
</comment>
<gene>
    <name evidence="12" type="ORF">HNP52_003932</name>
</gene>
<evidence type="ECO:0000256" key="6">
    <source>
        <dbReference type="ARBA" id="ARBA00044065"/>
    </source>
</evidence>
<accession>A0A7W7K5R2</accession>
<dbReference type="EC" id="1.1.1.298" evidence="4"/>
<dbReference type="EMBL" id="JACHLN010000004">
    <property type="protein sequence ID" value="MBB4840835.1"/>
    <property type="molecule type" value="Genomic_DNA"/>
</dbReference>
<evidence type="ECO:0000256" key="8">
    <source>
        <dbReference type="ARBA" id="ARBA00044349"/>
    </source>
</evidence>
<dbReference type="InterPro" id="IPR002347">
    <property type="entry name" value="SDR_fam"/>
</dbReference>
<proteinExistence type="inferred from homology"/>
<dbReference type="PIRSF" id="PIRSF000126">
    <property type="entry name" value="11-beta-HSD1"/>
    <property type="match status" value="1"/>
</dbReference>
<evidence type="ECO:0000256" key="5">
    <source>
        <dbReference type="ARBA" id="ARBA00044059"/>
    </source>
</evidence>
<evidence type="ECO:0000256" key="2">
    <source>
        <dbReference type="ARBA" id="ARBA00023002"/>
    </source>
</evidence>
<dbReference type="GO" id="GO:0035527">
    <property type="term" value="F:3-hydroxypropionate dehydrogenase (NADP+) activity"/>
    <property type="evidence" value="ECO:0007669"/>
    <property type="project" value="UniProtKB-EC"/>
</dbReference>
<dbReference type="PROSITE" id="PS00061">
    <property type="entry name" value="ADH_SHORT"/>
    <property type="match status" value="1"/>
</dbReference>
<dbReference type="InterPro" id="IPR020904">
    <property type="entry name" value="Sc_DH/Rdtase_CS"/>
</dbReference>
<sequence>MTDSTLGTALITGASTGIGAVYADRLAKRGHDLILVARDAARMQALADRLTAETGRSIEVFPADLTDGDDLDRVAKRLATDAAITLLVNNAGMSLNGGLLDNEGPAIERLIALNITAPALLASAAGKAFKARGRGAIINIASVLAFVPEMYDGTYSGSKAFLLNLSLSLAGQLEPLGVRVQAVLPGATRTEIWERSGKDVDSFPADFVMGVDDLVDASLLGFDRGETVTIPPLADEGLYTAYTEARLAMGPHLSKRDVAPRYREVVEA</sequence>
<keyword evidence="13" id="KW-1185">Reference proteome</keyword>
<name>A0A7W7K5R2_9SPHN</name>
<organism evidence="12 13">
    <name type="scientific">Sphingomonas kyeonggiensis</name>
    <dbReference type="NCBI Taxonomy" id="1268553"/>
    <lineage>
        <taxon>Bacteria</taxon>
        <taxon>Pseudomonadati</taxon>
        <taxon>Pseudomonadota</taxon>
        <taxon>Alphaproteobacteria</taxon>
        <taxon>Sphingomonadales</taxon>
        <taxon>Sphingomonadaceae</taxon>
        <taxon>Sphingomonas</taxon>
    </lineage>
</organism>
<evidence type="ECO:0000256" key="7">
    <source>
        <dbReference type="ARBA" id="ARBA00044271"/>
    </source>
</evidence>
<dbReference type="RefSeq" id="WP_184169511.1">
    <property type="nucleotide sequence ID" value="NZ_JACHLN010000004.1"/>
</dbReference>
<evidence type="ECO:0000256" key="1">
    <source>
        <dbReference type="ARBA" id="ARBA00006484"/>
    </source>
</evidence>
<reference evidence="12 13" key="1">
    <citation type="submission" date="2020-08" db="EMBL/GenBank/DDBJ databases">
        <title>Functional genomics of gut bacteria from endangered species of beetles.</title>
        <authorList>
            <person name="Carlos-Shanley C."/>
        </authorList>
    </citation>
    <scope>NUCLEOTIDE SEQUENCE [LARGE SCALE GENOMIC DNA]</scope>
    <source>
        <strain evidence="12 13">S00224</strain>
    </source>
</reference>